<dbReference type="Pfam" id="PF02381">
    <property type="entry name" value="MraZ"/>
    <property type="match status" value="2"/>
</dbReference>
<dbReference type="InterPro" id="IPR035644">
    <property type="entry name" value="MraZ_C"/>
</dbReference>
<evidence type="ECO:0000256" key="7">
    <source>
        <dbReference type="HAMAP-Rule" id="MF_01008"/>
    </source>
</evidence>
<keyword evidence="5 7" id="KW-0238">DNA-binding</keyword>
<comment type="subunit">
    <text evidence="7">Forms oligomers.</text>
</comment>
<dbReference type="Proteomes" id="UP000178448">
    <property type="component" value="Unassembled WGS sequence"/>
</dbReference>
<keyword evidence="3" id="KW-0677">Repeat</keyword>
<keyword evidence="2 7" id="KW-0963">Cytoplasm</keyword>
<evidence type="ECO:0000256" key="2">
    <source>
        <dbReference type="ARBA" id="ARBA00022490"/>
    </source>
</evidence>
<evidence type="ECO:0000259" key="8">
    <source>
        <dbReference type="PROSITE" id="PS51740"/>
    </source>
</evidence>
<dbReference type="InterPro" id="IPR037914">
    <property type="entry name" value="SpoVT-AbrB_sf"/>
</dbReference>
<dbReference type="GO" id="GO:2000143">
    <property type="term" value="P:negative regulation of DNA-templated transcription initiation"/>
    <property type="evidence" value="ECO:0007669"/>
    <property type="project" value="TreeGrafter"/>
</dbReference>
<evidence type="ECO:0000256" key="4">
    <source>
        <dbReference type="ARBA" id="ARBA00023015"/>
    </source>
</evidence>
<dbReference type="GO" id="GO:0009295">
    <property type="term" value="C:nucleoid"/>
    <property type="evidence" value="ECO:0007669"/>
    <property type="project" value="UniProtKB-SubCell"/>
</dbReference>
<evidence type="ECO:0000256" key="3">
    <source>
        <dbReference type="ARBA" id="ARBA00022737"/>
    </source>
</evidence>
<keyword evidence="6 7" id="KW-0804">Transcription</keyword>
<protein>
    <recommendedName>
        <fullName evidence="1 7">Transcriptional regulator MraZ</fullName>
    </recommendedName>
</protein>
<dbReference type="PANTHER" id="PTHR34701">
    <property type="entry name" value="TRANSCRIPTIONAL REGULATOR MRAZ"/>
    <property type="match status" value="1"/>
</dbReference>
<dbReference type="InterPro" id="IPR035642">
    <property type="entry name" value="MraZ_N"/>
</dbReference>
<dbReference type="HAMAP" id="MF_01008">
    <property type="entry name" value="MraZ"/>
    <property type="match status" value="1"/>
</dbReference>
<comment type="similarity">
    <text evidence="7">Belongs to the MraZ family.</text>
</comment>
<comment type="caution">
    <text evidence="9">The sequence shown here is derived from an EMBL/GenBank/DDBJ whole genome shotgun (WGS) entry which is preliminary data.</text>
</comment>
<dbReference type="Gene3D" id="3.40.1550.20">
    <property type="entry name" value="Transcriptional regulator MraZ domain"/>
    <property type="match status" value="1"/>
</dbReference>
<dbReference type="InterPro" id="IPR007159">
    <property type="entry name" value="SpoVT-AbrB_dom"/>
</dbReference>
<dbReference type="NCBIfam" id="TIGR00242">
    <property type="entry name" value="division/cell wall cluster transcriptional repressor MraZ"/>
    <property type="match status" value="1"/>
</dbReference>
<dbReference type="AlphaFoldDB" id="A0A1F5YUN5"/>
<dbReference type="SUPFAM" id="SSF89447">
    <property type="entry name" value="AbrB/MazE/MraZ-like"/>
    <property type="match status" value="1"/>
</dbReference>
<dbReference type="PANTHER" id="PTHR34701:SF1">
    <property type="entry name" value="TRANSCRIPTIONAL REGULATOR MRAZ"/>
    <property type="match status" value="1"/>
</dbReference>
<accession>A0A1F5YUN5</accession>
<evidence type="ECO:0000256" key="5">
    <source>
        <dbReference type="ARBA" id="ARBA00023125"/>
    </source>
</evidence>
<evidence type="ECO:0000313" key="9">
    <source>
        <dbReference type="EMBL" id="OGG03793.1"/>
    </source>
</evidence>
<gene>
    <name evidence="7" type="primary">mraZ</name>
    <name evidence="9" type="ORF">A2Z33_04895</name>
</gene>
<dbReference type="InterPro" id="IPR038619">
    <property type="entry name" value="MraZ_sf"/>
</dbReference>
<evidence type="ECO:0000256" key="6">
    <source>
        <dbReference type="ARBA" id="ARBA00023163"/>
    </source>
</evidence>
<feature type="domain" description="SpoVT-AbrB" evidence="8">
    <location>
        <begin position="79"/>
        <end position="122"/>
    </location>
</feature>
<dbReference type="CDD" id="cd16320">
    <property type="entry name" value="MraZ_N"/>
    <property type="match status" value="1"/>
</dbReference>
<keyword evidence="4 7" id="KW-0805">Transcription regulation</keyword>
<dbReference type="EMBL" id="MFJD01000006">
    <property type="protein sequence ID" value="OGG03793.1"/>
    <property type="molecule type" value="Genomic_DNA"/>
</dbReference>
<dbReference type="InterPro" id="IPR003444">
    <property type="entry name" value="MraZ"/>
</dbReference>
<evidence type="ECO:0000256" key="1">
    <source>
        <dbReference type="ARBA" id="ARBA00013860"/>
    </source>
</evidence>
<dbReference type="GO" id="GO:0000976">
    <property type="term" value="F:transcription cis-regulatory region binding"/>
    <property type="evidence" value="ECO:0007669"/>
    <property type="project" value="TreeGrafter"/>
</dbReference>
<dbReference type="PROSITE" id="PS51740">
    <property type="entry name" value="SPOVT_ABRB"/>
    <property type="match status" value="2"/>
</dbReference>
<organism evidence="9 10">
    <name type="scientific">Candidatus Gottesmanbacteria bacterium RBG_16_52_11</name>
    <dbReference type="NCBI Taxonomy" id="1798374"/>
    <lineage>
        <taxon>Bacteria</taxon>
        <taxon>Candidatus Gottesmaniibacteriota</taxon>
    </lineage>
</organism>
<dbReference type="GO" id="GO:0005737">
    <property type="term" value="C:cytoplasm"/>
    <property type="evidence" value="ECO:0007669"/>
    <property type="project" value="UniProtKB-UniRule"/>
</dbReference>
<evidence type="ECO:0000313" key="10">
    <source>
        <dbReference type="Proteomes" id="UP000178448"/>
    </source>
</evidence>
<comment type="subcellular location">
    <subcellularLocation>
        <location evidence="7">Cytoplasm</location>
        <location evidence="7">Nucleoid</location>
    </subcellularLocation>
</comment>
<dbReference type="STRING" id="1798374.A2Z33_04895"/>
<feature type="domain" description="SpoVT-AbrB" evidence="8">
    <location>
        <begin position="7"/>
        <end position="50"/>
    </location>
</feature>
<dbReference type="CDD" id="cd16321">
    <property type="entry name" value="MraZ_C"/>
    <property type="match status" value="1"/>
</dbReference>
<proteinExistence type="inferred from homology"/>
<sequence length="133" mass="15182">MKLFLGEFDHVLDDRGRVTLPRKIRQVLEYGDVVLSKGFDGCIFGFDPESWQKEAGKHLESPVTDKSGRELRRYLFSAADNVQADKLGRIILPTHLKEYAGITGKVKFIGAGDHFEIWDTDTWAKYPKDLRTP</sequence>
<name>A0A1F5YUN5_9BACT</name>
<dbReference type="InterPro" id="IPR020603">
    <property type="entry name" value="MraZ_dom"/>
</dbReference>
<dbReference type="GO" id="GO:0003700">
    <property type="term" value="F:DNA-binding transcription factor activity"/>
    <property type="evidence" value="ECO:0007669"/>
    <property type="project" value="UniProtKB-UniRule"/>
</dbReference>
<reference evidence="9 10" key="1">
    <citation type="journal article" date="2016" name="Nat. Commun.">
        <title>Thousands of microbial genomes shed light on interconnected biogeochemical processes in an aquifer system.</title>
        <authorList>
            <person name="Anantharaman K."/>
            <person name="Brown C.T."/>
            <person name="Hug L.A."/>
            <person name="Sharon I."/>
            <person name="Castelle C.J."/>
            <person name="Probst A.J."/>
            <person name="Thomas B.C."/>
            <person name="Singh A."/>
            <person name="Wilkins M.J."/>
            <person name="Karaoz U."/>
            <person name="Brodie E.L."/>
            <person name="Williams K.H."/>
            <person name="Hubbard S.S."/>
            <person name="Banfield J.F."/>
        </authorList>
    </citation>
    <scope>NUCLEOTIDE SEQUENCE [LARGE SCALE GENOMIC DNA]</scope>
</reference>